<evidence type="ECO:0000313" key="3">
    <source>
        <dbReference type="EMBL" id="MPM53716.1"/>
    </source>
</evidence>
<dbReference type="PANTHER" id="PTHR30337:SF7">
    <property type="entry name" value="PHOSPHOESTERASE"/>
    <property type="match status" value="1"/>
</dbReference>
<feature type="domain" description="Calcineurin-like phosphoesterase" evidence="2">
    <location>
        <begin position="3"/>
        <end position="162"/>
    </location>
</feature>
<dbReference type="PANTHER" id="PTHR30337">
    <property type="entry name" value="COMPONENT OF ATP-DEPENDENT DSDNA EXONUCLEASE"/>
    <property type="match status" value="1"/>
</dbReference>
<dbReference type="InterPro" id="IPR004843">
    <property type="entry name" value="Calcineurin-like_PHP"/>
</dbReference>
<evidence type="ECO:0000259" key="2">
    <source>
        <dbReference type="Pfam" id="PF00149"/>
    </source>
</evidence>
<name>A0A645ALB5_9ZZZZ</name>
<dbReference type="CDD" id="cd00840">
    <property type="entry name" value="MPP_Mre11_N"/>
    <property type="match status" value="1"/>
</dbReference>
<proteinExistence type="predicted"/>
<dbReference type="GO" id="GO:0004115">
    <property type="term" value="F:3',5'-cyclic-AMP phosphodiesterase activity"/>
    <property type="evidence" value="ECO:0007669"/>
    <property type="project" value="UniProtKB-EC"/>
</dbReference>
<dbReference type="Gene3D" id="3.60.21.10">
    <property type="match status" value="1"/>
</dbReference>
<organism evidence="3">
    <name type="scientific">bioreactor metagenome</name>
    <dbReference type="NCBI Taxonomy" id="1076179"/>
    <lineage>
        <taxon>unclassified sequences</taxon>
        <taxon>metagenomes</taxon>
        <taxon>ecological metagenomes</taxon>
    </lineage>
</organism>
<dbReference type="AlphaFoldDB" id="A0A645ALB5"/>
<keyword evidence="1 3" id="KW-0378">Hydrolase</keyword>
<evidence type="ECO:0000256" key="1">
    <source>
        <dbReference type="ARBA" id="ARBA00022801"/>
    </source>
</evidence>
<sequence>MIKLIHAADFHLDTPFRALPPDKAAERRSEQRELLSRFVGLAAEEKCDLVLLSGDLFDGERVYYETAQALARVLGQLGVPVFIAPGNHDPYAARSPYLAFRWPDNVHIFTSPIMESVALPRLSAVVHGCAFTSKTRDDDPLSGFSVPGDGNIHLLCVHGDVGNKTGRYAPIDPAGIAATRAHYAAFGHIHMASGLQRAGTVPWAYPGCPEGRGFDETGEKGVLCGTVSRESAALRFVPLCKRRYEIKTVDVGGNPEEALKAALPTAPVDDICRILLTGESGPEGLNLAPLEAIAFPLFYTVTLRDETRVRRDLWDRAEEDTLTGLFLRGMRLRLAACEEDKERSVLEDAVRFGLAALERGEDIHP</sequence>
<dbReference type="EMBL" id="VSSQ01014466">
    <property type="protein sequence ID" value="MPM53716.1"/>
    <property type="molecule type" value="Genomic_DNA"/>
</dbReference>
<accession>A0A645ALB5</accession>
<dbReference type="InterPro" id="IPR050535">
    <property type="entry name" value="DNA_Repair-Maintenance_Comp"/>
</dbReference>
<dbReference type="SUPFAM" id="SSF56300">
    <property type="entry name" value="Metallo-dependent phosphatases"/>
    <property type="match status" value="1"/>
</dbReference>
<reference evidence="3" key="1">
    <citation type="submission" date="2019-08" db="EMBL/GenBank/DDBJ databases">
        <authorList>
            <person name="Kucharzyk K."/>
            <person name="Murdoch R.W."/>
            <person name="Higgins S."/>
            <person name="Loffler F."/>
        </authorList>
    </citation>
    <scope>NUCLEOTIDE SEQUENCE</scope>
</reference>
<dbReference type="EC" id="3.1.4.53" evidence="3"/>
<dbReference type="Pfam" id="PF00149">
    <property type="entry name" value="Metallophos"/>
    <property type="match status" value="1"/>
</dbReference>
<dbReference type="InterPro" id="IPR041796">
    <property type="entry name" value="Mre11_N"/>
</dbReference>
<gene>
    <name evidence="3" type="primary">cpdA_62</name>
    <name evidence="3" type="ORF">SDC9_100485</name>
</gene>
<protein>
    <submittedName>
        <fullName evidence="3">3',5'-cyclic adenosine monophosphate phosphodiesterase CpdA</fullName>
        <ecNumber evidence="3">3.1.4.53</ecNumber>
    </submittedName>
</protein>
<dbReference type="InterPro" id="IPR029052">
    <property type="entry name" value="Metallo-depent_PP-like"/>
</dbReference>
<comment type="caution">
    <text evidence="3">The sequence shown here is derived from an EMBL/GenBank/DDBJ whole genome shotgun (WGS) entry which is preliminary data.</text>
</comment>